<accession>A0A3L7JQP2</accession>
<evidence type="ECO:0000313" key="1">
    <source>
        <dbReference type="EMBL" id="RLQ92389.1"/>
    </source>
</evidence>
<sequence>MCRGRGKIGDDSFAFFVFKNVLAAIIKNDCFANIVVFNSNILYEKSKKNKIDPDPGVENMNTTRSAPSLYDVYHICHMTGMSA</sequence>
<protein>
    <submittedName>
        <fullName evidence="1">Uncharacterized protein</fullName>
    </submittedName>
</protein>
<organism evidence="1 2">
    <name type="scientific">Falsibacillus albus</name>
    <dbReference type="NCBI Taxonomy" id="2478915"/>
    <lineage>
        <taxon>Bacteria</taxon>
        <taxon>Bacillati</taxon>
        <taxon>Bacillota</taxon>
        <taxon>Bacilli</taxon>
        <taxon>Bacillales</taxon>
        <taxon>Bacillaceae</taxon>
        <taxon>Falsibacillus</taxon>
    </lineage>
</organism>
<evidence type="ECO:0000313" key="2">
    <source>
        <dbReference type="Proteomes" id="UP000276770"/>
    </source>
</evidence>
<dbReference type="AlphaFoldDB" id="A0A3L7JQP2"/>
<proteinExistence type="predicted"/>
<keyword evidence="2" id="KW-1185">Reference proteome</keyword>
<reference evidence="1 2" key="1">
    <citation type="submission" date="2018-10" db="EMBL/GenBank/DDBJ databases">
        <title>Falsibacillus sp. genome draft.</title>
        <authorList>
            <person name="Shi S."/>
        </authorList>
    </citation>
    <scope>NUCLEOTIDE SEQUENCE [LARGE SCALE GENOMIC DNA]</scope>
    <source>
        <strain evidence="1 2">GY 10110</strain>
    </source>
</reference>
<dbReference type="Proteomes" id="UP000276770">
    <property type="component" value="Unassembled WGS sequence"/>
</dbReference>
<gene>
    <name evidence="1" type="ORF">D9X91_19255</name>
</gene>
<name>A0A3L7JQP2_9BACI</name>
<dbReference type="EMBL" id="RCVZ01000018">
    <property type="protein sequence ID" value="RLQ92389.1"/>
    <property type="molecule type" value="Genomic_DNA"/>
</dbReference>
<comment type="caution">
    <text evidence="1">The sequence shown here is derived from an EMBL/GenBank/DDBJ whole genome shotgun (WGS) entry which is preliminary data.</text>
</comment>